<evidence type="ECO:0000313" key="5">
    <source>
        <dbReference type="Proteomes" id="UP001595836"/>
    </source>
</evidence>
<dbReference type="EMBL" id="JBHSHP010000003">
    <property type="protein sequence ID" value="MFC4753327.1"/>
    <property type="molecule type" value="Genomic_DNA"/>
</dbReference>
<protein>
    <submittedName>
        <fullName evidence="4">TetR/AcrR family transcriptional regulator</fullName>
    </submittedName>
</protein>
<name>A0ABV9PJP2_9ACTN</name>
<evidence type="ECO:0000313" key="4">
    <source>
        <dbReference type="EMBL" id="MFC4753327.1"/>
    </source>
</evidence>
<gene>
    <name evidence="4" type="ORF">ACFO7U_00865</name>
</gene>
<dbReference type="InterPro" id="IPR009057">
    <property type="entry name" value="Homeodomain-like_sf"/>
</dbReference>
<feature type="domain" description="HTH tetR-type" evidence="3">
    <location>
        <begin position="15"/>
        <end position="75"/>
    </location>
</feature>
<comment type="caution">
    <text evidence="4">The sequence shown here is derived from an EMBL/GenBank/DDBJ whole genome shotgun (WGS) entry which is preliminary data.</text>
</comment>
<dbReference type="PANTHER" id="PTHR30055">
    <property type="entry name" value="HTH-TYPE TRANSCRIPTIONAL REGULATOR RUTR"/>
    <property type="match status" value="1"/>
</dbReference>
<reference evidence="5" key="1">
    <citation type="journal article" date="2019" name="Int. J. Syst. Evol. Microbiol.">
        <title>The Global Catalogue of Microorganisms (GCM) 10K type strain sequencing project: providing services to taxonomists for standard genome sequencing and annotation.</title>
        <authorList>
            <consortium name="The Broad Institute Genomics Platform"/>
            <consortium name="The Broad Institute Genome Sequencing Center for Infectious Disease"/>
            <person name="Wu L."/>
            <person name="Ma J."/>
        </authorList>
    </citation>
    <scope>NUCLEOTIDE SEQUENCE [LARGE SCALE GENOMIC DNA]</scope>
    <source>
        <strain evidence="5">JCM 11882</strain>
    </source>
</reference>
<evidence type="ECO:0000256" key="2">
    <source>
        <dbReference type="PROSITE-ProRule" id="PRU00335"/>
    </source>
</evidence>
<feature type="DNA-binding region" description="H-T-H motif" evidence="2">
    <location>
        <begin position="38"/>
        <end position="57"/>
    </location>
</feature>
<dbReference type="SUPFAM" id="SSF46689">
    <property type="entry name" value="Homeodomain-like"/>
    <property type="match status" value="1"/>
</dbReference>
<accession>A0ABV9PJP2</accession>
<dbReference type="InterPro" id="IPR001647">
    <property type="entry name" value="HTH_TetR"/>
</dbReference>
<evidence type="ECO:0000256" key="1">
    <source>
        <dbReference type="ARBA" id="ARBA00023125"/>
    </source>
</evidence>
<keyword evidence="5" id="KW-1185">Reference proteome</keyword>
<dbReference type="PROSITE" id="PS50977">
    <property type="entry name" value="HTH_TETR_2"/>
    <property type="match status" value="1"/>
</dbReference>
<evidence type="ECO:0000259" key="3">
    <source>
        <dbReference type="PROSITE" id="PS50977"/>
    </source>
</evidence>
<dbReference type="Gene3D" id="1.10.357.10">
    <property type="entry name" value="Tetracycline Repressor, domain 2"/>
    <property type="match status" value="1"/>
</dbReference>
<proteinExistence type="predicted"/>
<dbReference type="InterPro" id="IPR050109">
    <property type="entry name" value="HTH-type_TetR-like_transc_reg"/>
</dbReference>
<keyword evidence="1 2" id="KW-0238">DNA-binding</keyword>
<sequence length="214" mass="23329">MTTSSTDRTVDDRDLTAKARIRNAALDLFAENGPDAVSLRSVGAAAGVAHGLVVHHYQTKIGLQEAVEQYIIDRFAHALGEVPADLTAAEVARLRDAQVNEMLRTQPAIVDYMRRALLTPASNSSFADKLIALTVPRVRELREASVASVEKPECVQVTELLVRYLGTLFLNPMVDKFWGSLERMELDIPADDPAIAKPVIDVRVRRVAAGAASN</sequence>
<dbReference type="Pfam" id="PF00440">
    <property type="entry name" value="TetR_N"/>
    <property type="match status" value="1"/>
</dbReference>
<dbReference type="PANTHER" id="PTHR30055:SF146">
    <property type="entry name" value="HTH-TYPE TRANSCRIPTIONAL DUAL REGULATOR CECR"/>
    <property type="match status" value="1"/>
</dbReference>
<dbReference type="RefSeq" id="WP_344990352.1">
    <property type="nucleotide sequence ID" value="NZ_BAABCD010000010.1"/>
</dbReference>
<organism evidence="4 5">
    <name type="scientific">Dietzia aurantiaca</name>
    <dbReference type="NCBI Taxonomy" id="983873"/>
    <lineage>
        <taxon>Bacteria</taxon>
        <taxon>Bacillati</taxon>
        <taxon>Actinomycetota</taxon>
        <taxon>Actinomycetes</taxon>
        <taxon>Mycobacteriales</taxon>
        <taxon>Dietziaceae</taxon>
        <taxon>Dietzia</taxon>
    </lineage>
</organism>
<dbReference type="Proteomes" id="UP001595836">
    <property type="component" value="Unassembled WGS sequence"/>
</dbReference>